<proteinExistence type="predicted"/>
<sequence length="42" mass="4580">MAQRTDSRNPAPRGAGRGESFIPPWTFGTVVPDRDAVRAELP</sequence>
<dbReference type="AlphaFoldDB" id="A0A6J4SBQ2"/>
<dbReference type="EMBL" id="CADCVW010000030">
    <property type="protein sequence ID" value="CAA9489997.1"/>
    <property type="molecule type" value="Genomic_DNA"/>
</dbReference>
<accession>A0A6J4SBQ2</accession>
<reference evidence="2" key="1">
    <citation type="submission" date="2020-02" db="EMBL/GenBank/DDBJ databases">
        <authorList>
            <person name="Meier V. D."/>
        </authorList>
    </citation>
    <scope>NUCLEOTIDE SEQUENCE</scope>
    <source>
        <strain evidence="2">AVDCRST_MAG39</strain>
    </source>
</reference>
<evidence type="ECO:0000313" key="2">
    <source>
        <dbReference type="EMBL" id="CAA9489997.1"/>
    </source>
</evidence>
<name>A0A6J4SBQ2_9SPHN</name>
<evidence type="ECO:0000256" key="1">
    <source>
        <dbReference type="SAM" id="MobiDB-lite"/>
    </source>
</evidence>
<protein>
    <submittedName>
        <fullName evidence="2">Uncharacterized protein</fullName>
    </submittedName>
</protein>
<organism evidence="2">
    <name type="scientific">uncultured Sphingomonadaceae bacterium</name>
    <dbReference type="NCBI Taxonomy" id="169976"/>
    <lineage>
        <taxon>Bacteria</taxon>
        <taxon>Pseudomonadati</taxon>
        <taxon>Pseudomonadota</taxon>
        <taxon>Alphaproteobacteria</taxon>
        <taxon>Sphingomonadales</taxon>
        <taxon>Sphingomonadaceae</taxon>
        <taxon>environmental samples</taxon>
    </lineage>
</organism>
<feature type="region of interest" description="Disordered" evidence="1">
    <location>
        <begin position="1"/>
        <end position="28"/>
    </location>
</feature>
<gene>
    <name evidence="2" type="ORF">AVDCRST_MAG39-738</name>
</gene>